<evidence type="ECO:0000313" key="1">
    <source>
        <dbReference type="EMBL" id="TFK77197.1"/>
    </source>
</evidence>
<gene>
    <name evidence="1" type="ORF">BDN72DRAFT_830359</name>
</gene>
<name>A0ACD3BJ49_9AGAR</name>
<reference evidence="1 2" key="1">
    <citation type="journal article" date="2019" name="Nat. Ecol. Evol.">
        <title>Megaphylogeny resolves global patterns of mushroom evolution.</title>
        <authorList>
            <person name="Varga T."/>
            <person name="Krizsan K."/>
            <person name="Foldi C."/>
            <person name="Dima B."/>
            <person name="Sanchez-Garcia M."/>
            <person name="Sanchez-Ramirez S."/>
            <person name="Szollosi G.J."/>
            <person name="Szarkandi J.G."/>
            <person name="Papp V."/>
            <person name="Albert L."/>
            <person name="Andreopoulos W."/>
            <person name="Angelini C."/>
            <person name="Antonin V."/>
            <person name="Barry K.W."/>
            <person name="Bougher N.L."/>
            <person name="Buchanan P."/>
            <person name="Buyck B."/>
            <person name="Bense V."/>
            <person name="Catcheside P."/>
            <person name="Chovatia M."/>
            <person name="Cooper J."/>
            <person name="Damon W."/>
            <person name="Desjardin D."/>
            <person name="Finy P."/>
            <person name="Geml J."/>
            <person name="Haridas S."/>
            <person name="Hughes K."/>
            <person name="Justo A."/>
            <person name="Karasinski D."/>
            <person name="Kautmanova I."/>
            <person name="Kiss B."/>
            <person name="Kocsube S."/>
            <person name="Kotiranta H."/>
            <person name="LaButti K.M."/>
            <person name="Lechner B.E."/>
            <person name="Liimatainen K."/>
            <person name="Lipzen A."/>
            <person name="Lukacs Z."/>
            <person name="Mihaltcheva S."/>
            <person name="Morgado L.N."/>
            <person name="Niskanen T."/>
            <person name="Noordeloos M.E."/>
            <person name="Ohm R.A."/>
            <person name="Ortiz-Santana B."/>
            <person name="Ovrebo C."/>
            <person name="Racz N."/>
            <person name="Riley R."/>
            <person name="Savchenko A."/>
            <person name="Shiryaev A."/>
            <person name="Soop K."/>
            <person name="Spirin V."/>
            <person name="Szebenyi C."/>
            <person name="Tomsovsky M."/>
            <person name="Tulloss R.E."/>
            <person name="Uehling J."/>
            <person name="Grigoriev I.V."/>
            <person name="Vagvolgyi C."/>
            <person name="Papp T."/>
            <person name="Martin F.M."/>
            <person name="Miettinen O."/>
            <person name="Hibbett D.S."/>
            <person name="Nagy L.G."/>
        </authorList>
    </citation>
    <scope>NUCLEOTIDE SEQUENCE [LARGE SCALE GENOMIC DNA]</scope>
    <source>
        <strain evidence="1 2">NL-1719</strain>
    </source>
</reference>
<sequence length="124" mass="14301">MTFLTRNSIRAIARRAPRTKSFATNAGTYEQEQAALKHHAEETTDLWRKISFYFCAPAVLTCVAWVYKVEGEHAAHTEHLKEEHGGHLPEVAGYDYLNRRTKPYPWGANTLFFNPHVNKNLEEE</sequence>
<protein>
    <submittedName>
        <fullName evidence="1">Mitochondrial cytochrome c oxidase subunit VIa</fullName>
    </submittedName>
</protein>
<dbReference type="EMBL" id="ML208259">
    <property type="protein sequence ID" value="TFK77197.1"/>
    <property type="molecule type" value="Genomic_DNA"/>
</dbReference>
<organism evidence="1 2">
    <name type="scientific">Pluteus cervinus</name>
    <dbReference type="NCBI Taxonomy" id="181527"/>
    <lineage>
        <taxon>Eukaryota</taxon>
        <taxon>Fungi</taxon>
        <taxon>Dikarya</taxon>
        <taxon>Basidiomycota</taxon>
        <taxon>Agaricomycotina</taxon>
        <taxon>Agaricomycetes</taxon>
        <taxon>Agaricomycetidae</taxon>
        <taxon>Agaricales</taxon>
        <taxon>Pluteineae</taxon>
        <taxon>Pluteaceae</taxon>
        <taxon>Pluteus</taxon>
    </lineage>
</organism>
<evidence type="ECO:0000313" key="2">
    <source>
        <dbReference type="Proteomes" id="UP000308600"/>
    </source>
</evidence>
<accession>A0ACD3BJ49</accession>
<proteinExistence type="predicted"/>
<keyword evidence="2" id="KW-1185">Reference proteome</keyword>
<dbReference type="Proteomes" id="UP000308600">
    <property type="component" value="Unassembled WGS sequence"/>
</dbReference>